<dbReference type="Gene3D" id="1.10.1740.10">
    <property type="match status" value="1"/>
</dbReference>
<comment type="caution">
    <text evidence="7">The sequence shown here is derived from an EMBL/GenBank/DDBJ whole genome shotgun (WGS) entry which is preliminary data.</text>
</comment>
<dbReference type="InterPro" id="IPR014284">
    <property type="entry name" value="RNA_pol_sigma-70_dom"/>
</dbReference>
<dbReference type="GO" id="GO:0016987">
    <property type="term" value="F:sigma factor activity"/>
    <property type="evidence" value="ECO:0007669"/>
    <property type="project" value="UniProtKB-KW"/>
</dbReference>
<feature type="domain" description="RNA polymerase sigma factor 70 region 4 type 2" evidence="6">
    <location>
        <begin position="129"/>
        <end position="175"/>
    </location>
</feature>
<dbReference type="GO" id="GO:0003677">
    <property type="term" value="F:DNA binding"/>
    <property type="evidence" value="ECO:0007669"/>
    <property type="project" value="InterPro"/>
</dbReference>
<dbReference type="NCBIfam" id="TIGR02937">
    <property type="entry name" value="sigma70-ECF"/>
    <property type="match status" value="1"/>
</dbReference>
<keyword evidence="4" id="KW-0804">Transcription</keyword>
<evidence type="ECO:0000256" key="1">
    <source>
        <dbReference type="ARBA" id="ARBA00010641"/>
    </source>
</evidence>
<evidence type="ECO:0000259" key="5">
    <source>
        <dbReference type="Pfam" id="PF04542"/>
    </source>
</evidence>
<keyword evidence="2" id="KW-0805">Transcription regulation</keyword>
<dbReference type="PANTHER" id="PTHR43133">
    <property type="entry name" value="RNA POLYMERASE ECF-TYPE SIGMA FACTO"/>
    <property type="match status" value="1"/>
</dbReference>
<proteinExistence type="inferred from homology"/>
<evidence type="ECO:0000259" key="6">
    <source>
        <dbReference type="Pfam" id="PF08281"/>
    </source>
</evidence>
<comment type="similarity">
    <text evidence="1">Belongs to the sigma-70 factor family. ECF subfamily.</text>
</comment>
<evidence type="ECO:0000313" key="7">
    <source>
        <dbReference type="EMBL" id="OYQ13843.1"/>
    </source>
</evidence>
<dbReference type="InterPro" id="IPR039425">
    <property type="entry name" value="RNA_pol_sigma-70-like"/>
</dbReference>
<keyword evidence="3" id="KW-0731">Sigma factor</keyword>
<dbReference type="PANTHER" id="PTHR43133:SF63">
    <property type="entry name" value="RNA POLYMERASE SIGMA FACTOR FECI-RELATED"/>
    <property type="match status" value="1"/>
</dbReference>
<dbReference type="SUPFAM" id="SSF88946">
    <property type="entry name" value="Sigma2 domain of RNA polymerase sigma factors"/>
    <property type="match status" value="1"/>
</dbReference>
<dbReference type="InterPro" id="IPR013249">
    <property type="entry name" value="RNA_pol_sigma70_r4_t2"/>
</dbReference>
<dbReference type="AlphaFoldDB" id="A0AAP7ZNV5"/>
<dbReference type="Pfam" id="PF04542">
    <property type="entry name" value="Sigma70_r2"/>
    <property type="match status" value="1"/>
</dbReference>
<dbReference type="GO" id="GO:0006352">
    <property type="term" value="P:DNA-templated transcription initiation"/>
    <property type="evidence" value="ECO:0007669"/>
    <property type="project" value="InterPro"/>
</dbReference>
<dbReference type="InterPro" id="IPR036388">
    <property type="entry name" value="WH-like_DNA-bd_sf"/>
</dbReference>
<name>A0AAP7ZNV5_RALSL</name>
<dbReference type="Pfam" id="PF08281">
    <property type="entry name" value="Sigma70_r4_2"/>
    <property type="match status" value="1"/>
</dbReference>
<protein>
    <submittedName>
        <fullName evidence="7">RNA polymerase subunit sigma-70</fullName>
    </submittedName>
</protein>
<dbReference type="RefSeq" id="WP_003271485.1">
    <property type="nucleotide sequence ID" value="NZ_NCTK01000001.1"/>
</dbReference>
<dbReference type="Gene3D" id="1.10.10.10">
    <property type="entry name" value="Winged helix-like DNA-binding domain superfamily/Winged helix DNA-binding domain"/>
    <property type="match status" value="1"/>
</dbReference>
<dbReference type="CDD" id="cd06171">
    <property type="entry name" value="Sigma70_r4"/>
    <property type="match status" value="1"/>
</dbReference>
<feature type="domain" description="RNA polymerase sigma-70 region 2" evidence="5">
    <location>
        <begin position="27"/>
        <end position="90"/>
    </location>
</feature>
<evidence type="ECO:0000256" key="3">
    <source>
        <dbReference type="ARBA" id="ARBA00023082"/>
    </source>
</evidence>
<evidence type="ECO:0000256" key="2">
    <source>
        <dbReference type="ARBA" id="ARBA00023015"/>
    </source>
</evidence>
<dbReference type="InterPro" id="IPR013324">
    <property type="entry name" value="RNA_pol_sigma_r3/r4-like"/>
</dbReference>
<reference evidence="7 8" key="1">
    <citation type="submission" date="2017-04" db="EMBL/GenBank/DDBJ databases">
        <title>Genome Announcement: Closed genomes of Ralstonia solanacearum strains K60, UW551, and UW700.</title>
        <authorList>
            <person name="Hayes M."/>
            <person name="Macintyre A.M."/>
            <person name="Allen C."/>
        </authorList>
    </citation>
    <scope>NUCLEOTIDE SEQUENCE [LARGE SCALE GENOMIC DNA]</scope>
    <source>
        <strain evidence="7 8">UW25</strain>
    </source>
</reference>
<dbReference type="InterPro" id="IPR007627">
    <property type="entry name" value="RNA_pol_sigma70_r2"/>
</dbReference>
<gene>
    <name evidence="7" type="ORF">B7R77_11695</name>
</gene>
<dbReference type="EMBL" id="NCTK01000001">
    <property type="protein sequence ID" value="OYQ13843.1"/>
    <property type="molecule type" value="Genomic_DNA"/>
</dbReference>
<evidence type="ECO:0000256" key="4">
    <source>
        <dbReference type="ARBA" id="ARBA00023163"/>
    </source>
</evidence>
<accession>A0AAP7ZNV5</accession>
<dbReference type="SUPFAM" id="SSF88659">
    <property type="entry name" value="Sigma3 and sigma4 domains of RNA polymerase sigma factors"/>
    <property type="match status" value="1"/>
</dbReference>
<dbReference type="Proteomes" id="UP000216164">
    <property type="component" value="Unassembled WGS sequence"/>
</dbReference>
<dbReference type="InterPro" id="IPR013325">
    <property type="entry name" value="RNA_pol_sigma_r2"/>
</dbReference>
<evidence type="ECO:0000313" key="8">
    <source>
        <dbReference type="Proteomes" id="UP000216164"/>
    </source>
</evidence>
<organism evidence="7 8">
    <name type="scientific">Ralstonia solanacearum K60</name>
    <dbReference type="NCBI Taxonomy" id="1091042"/>
    <lineage>
        <taxon>Bacteria</taxon>
        <taxon>Pseudomonadati</taxon>
        <taxon>Pseudomonadota</taxon>
        <taxon>Betaproteobacteria</taxon>
        <taxon>Burkholderiales</taxon>
        <taxon>Burkholderiaceae</taxon>
        <taxon>Ralstonia</taxon>
        <taxon>Ralstonia solanacearum species complex</taxon>
    </lineage>
</organism>
<sequence>MGRFPAPRRQPVSCNPTTLPLLAALVRHYDELVDLLRRRFGTDRSAAHDVVHDVCVSLLAEPPRQTVAAPAAYVRRATLNLAIDRHRTESTRGTWVESTADLPEHADETPGHDRHIDAGRELDRLSADIAQLPPRCREVFVLHKIHDMPQAEVAVRLGISRKAVEKHIRRGMSACRVALDRPGPR</sequence>